<feature type="compositionally biased region" description="Polar residues" evidence="1">
    <location>
        <begin position="30"/>
        <end position="39"/>
    </location>
</feature>
<evidence type="ECO:0000313" key="3">
    <source>
        <dbReference type="Proteomes" id="UP001062165"/>
    </source>
</evidence>
<gene>
    <name evidence="2" type="ORF">N7E81_05390</name>
</gene>
<name>A0ABY6D2Z0_9BACT</name>
<sequence>MTKKKLYDICVQIVQDKIAIAKQGMEEAQASANNETKSSAGDKYETGRAMSQRERDLHARQLAELINMKKTFSTIDPKKRCAKVELGAYVETATAKFFVSASLGAVKVGKETIMAISAISPIAQAMLGKQAGDTFIWMKKETEILSIG</sequence>
<dbReference type="EMBL" id="CP106735">
    <property type="protein sequence ID" value="UXX80532.1"/>
    <property type="molecule type" value="Genomic_DNA"/>
</dbReference>
<dbReference type="InterPro" id="IPR018151">
    <property type="entry name" value="TF_GreA/GreB_CS"/>
</dbReference>
<keyword evidence="3" id="KW-1185">Reference proteome</keyword>
<dbReference type="RefSeq" id="WP_263052262.1">
    <property type="nucleotide sequence ID" value="NZ_CP106735.1"/>
</dbReference>
<dbReference type="PROSITE" id="PS00830">
    <property type="entry name" value="GREAB_2"/>
    <property type="match status" value="1"/>
</dbReference>
<evidence type="ECO:0000313" key="2">
    <source>
        <dbReference type="EMBL" id="UXX80532.1"/>
    </source>
</evidence>
<proteinExistence type="predicted"/>
<dbReference type="SUPFAM" id="SSF54534">
    <property type="entry name" value="FKBP-like"/>
    <property type="match status" value="1"/>
</dbReference>
<reference evidence="2" key="1">
    <citation type="submission" date="2022-10" db="EMBL/GenBank/DDBJ databases">
        <title>Comparative genomics and taxonomic characterization of three novel marine species of genus Reichenbachiella exhibiting antioxidant and polysaccharide degradation activities.</title>
        <authorList>
            <person name="Muhammad N."/>
            <person name="Lee Y.-J."/>
            <person name="Ko J."/>
            <person name="Kim S.-G."/>
        </authorList>
    </citation>
    <scope>NUCLEOTIDE SEQUENCE</scope>
    <source>
        <strain evidence="2">Wsw4-B4</strain>
    </source>
</reference>
<feature type="region of interest" description="Disordered" evidence="1">
    <location>
        <begin position="30"/>
        <end position="53"/>
    </location>
</feature>
<evidence type="ECO:0000256" key="1">
    <source>
        <dbReference type="SAM" id="MobiDB-lite"/>
    </source>
</evidence>
<organism evidence="2 3">
    <name type="scientific">Reichenbachiella carrageenanivorans</name>
    <dbReference type="NCBI Taxonomy" id="2979869"/>
    <lineage>
        <taxon>Bacteria</taxon>
        <taxon>Pseudomonadati</taxon>
        <taxon>Bacteroidota</taxon>
        <taxon>Cytophagia</taxon>
        <taxon>Cytophagales</taxon>
        <taxon>Reichenbachiellaceae</taxon>
        <taxon>Reichenbachiella</taxon>
    </lineage>
</organism>
<dbReference type="Proteomes" id="UP001062165">
    <property type="component" value="Chromosome"/>
</dbReference>
<accession>A0ABY6D2Z0</accession>
<feature type="compositionally biased region" description="Basic and acidic residues" evidence="1">
    <location>
        <begin position="40"/>
        <end position="53"/>
    </location>
</feature>
<protein>
    <submittedName>
        <fullName evidence="2">3-oxoacyl-ACP synthase</fullName>
    </submittedName>
</protein>